<protein>
    <submittedName>
        <fullName evidence="2">Uncharacterized protein</fullName>
    </submittedName>
</protein>
<accession>A0A392Q9Q8</accession>
<reference evidence="2 3" key="1">
    <citation type="journal article" date="2018" name="Front. Plant Sci.">
        <title>Red Clover (Trifolium pratense) and Zigzag Clover (T. medium) - A Picture of Genomic Similarities and Differences.</title>
        <authorList>
            <person name="Dluhosova J."/>
            <person name="Istvanek J."/>
            <person name="Nedelnik J."/>
            <person name="Repkova J."/>
        </authorList>
    </citation>
    <scope>NUCLEOTIDE SEQUENCE [LARGE SCALE GENOMIC DNA]</scope>
    <source>
        <strain evidence="3">cv. 10/8</strain>
        <tissue evidence="2">Leaf</tissue>
    </source>
</reference>
<evidence type="ECO:0000313" key="3">
    <source>
        <dbReference type="Proteomes" id="UP000265520"/>
    </source>
</evidence>
<keyword evidence="3" id="KW-1185">Reference proteome</keyword>
<proteinExistence type="predicted"/>
<feature type="compositionally biased region" description="Polar residues" evidence="1">
    <location>
        <begin position="1"/>
        <end position="14"/>
    </location>
</feature>
<dbReference type="AlphaFoldDB" id="A0A392Q9Q8"/>
<feature type="region of interest" description="Disordered" evidence="1">
    <location>
        <begin position="1"/>
        <end position="22"/>
    </location>
</feature>
<sequence>MYKSSNTVGLNGTKSFPVKDER</sequence>
<organism evidence="2 3">
    <name type="scientific">Trifolium medium</name>
    <dbReference type="NCBI Taxonomy" id="97028"/>
    <lineage>
        <taxon>Eukaryota</taxon>
        <taxon>Viridiplantae</taxon>
        <taxon>Streptophyta</taxon>
        <taxon>Embryophyta</taxon>
        <taxon>Tracheophyta</taxon>
        <taxon>Spermatophyta</taxon>
        <taxon>Magnoliopsida</taxon>
        <taxon>eudicotyledons</taxon>
        <taxon>Gunneridae</taxon>
        <taxon>Pentapetalae</taxon>
        <taxon>rosids</taxon>
        <taxon>fabids</taxon>
        <taxon>Fabales</taxon>
        <taxon>Fabaceae</taxon>
        <taxon>Papilionoideae</taxon>
        <taxon>50 kb inversion clade</taxon>
        <taxon>NPAAA clade</taxon>
        <taxon>Hologalegina</taxon>
        <taxon>IRL clade</taxon>
        <taxon>Trifolieae</taxon>
        <taxon>Trifolium</taxon>
    </lineage>
</organism>
<dbReference type="EMBL" id="LXQA010119964">
    <property type="protein sequence ID" value="MCI20460.1"/>
    <property type="molecule type" value="Genomic_DNA"/>
</dbReference>
<name>A0A392Q9Q8_9FABA</name>
<feature type="non-terminal residue" evidence="2">
    <location>
        <position position="22"/>
    </location>
</feature>
<comment type="caution">
    <text evidence="2">The sequence shown here is derived from an EMBL/GenBank/DDBJ whole genome shotgun (WGS) entry which is preliminary data.</text>
</comment>
<dbReference type="Proteomes" id="UP000265520">
    <property type="component" value="Unassembled WGS sequence"/>
</dbReference>
<evidence type="ECO:0000313" key="2">
    <source>
        <dbReference type="EMBL" id="MCI20460.1"/>
    </source>
</evidence>
<evidence type="ECO:0000256" key="1">
    <source>
        <dbReference type="SAM" id="MobiDB-lite"/>
    </source>
</evidence>